<name>A0A080Z7R9_PHYNI</name>
<sequence>MPPHPATLLSISLATGSSDSESDTFAVRTADTGSSVPFAAGSCWFTAFWPSATSACTSPDATGTTSGYGEYVGEMAMGRCRGRQEIQVDSEEELERQTTEHCEGVNIVAHGRADRRDAGTWSDWRRRRRTRALTSTRDMDLWWLIHNIMDEWLCHQNYGHECSRNTTTLYGLGIYELLTEFVNAAFKNFSKTKG</sequence>
<gene>
    <name evidence="1" type="ORF">F444_19442</name>
</gene>
<evidence type="ECO:0000313" key="1">
    <source>
        <dbReference type="EMBL" id="ETO62680.1"/>
    </source>
</evidence>
<accession>A0A080Z7R9</accession>
<evidence type="ECO:0000313" key="2">
    <source>
        <dbReference type="Proteomes" id="UP000028582"/>
    </source>
</evidence>
<comment type="caution">
    <text evidence="1">The sequence shown here is derived from an EMBL/GenBank/DDBJ whole genome shotgun (WGS) entry which is preliminary data.</text>
</comment>
<dbReference type="EMBL" id="ANJA01003551">
    <property type="protein sequence ID" value="ETO62680.1"/>
    <property type="molecule type" value="Genomic_DNA"/>
</dbReference>
<organism evidence="1 2">
    <name type="scientific">Phytophthora nicotianae P1976</name>
    <dbReference type="NCBI Taxonomy" id="1317066"/>
    <lineage>
        <taxon>Eukaryota</taxon>
        <taxon>Sar</taxon>
        <taxon>Stramenopiles</taxon>
        <taxon>Oomycota</taxon>
        <taxon>Peronosporomycetes</taxon>
        <taxon>Peronosporales</taxon>
        <taxon>Peronosporaceae</taxon>
        <taxon>Phytophthora</taxon>
    </lineage>
</organism>
<feature type="non-terminal residue" evidence="1">
    <location>
        <position position="194"/>
    </location>
</feature>
<proteinExistence type="predicted"/>
<dbReference type="Proteomes" id="UP000028582">
    <property type="component" value="Unassembled WGS sequence"/>
</dbReference>
<dbReference type="AlphaFoldDB" id="A0A080Z7R9"/>
<reference evidence="1 2" key="1">
    <citation type="submission" date="2013-11" db="EMBL/GenBank/DDBJ databases">
        <title>The Genome Sequence of Phytophthora parasitica P1976.</title>
        <authorList>
            <consortium name="The Broad Institute Genomics Platform"/>
            <person name="Russ C."/>
            <person name="Tyler B."/>
            <person name="Panabieres F."/>
            <person name="Shan W."/>
            <person name="Tripathy S."/>
            <person name="Grunwald N."/>
            <person name="Machado M."/>
            <person name="Johnson C.S."/>
            <person name="Walker B."/>
            <person name="Young S."/>
            <person name="Zeng Q."/>
            <person name="Gargeya S."/>
            <person name="Fitzgerald M."/>
            <person name="Haas B."/>
            <person name="Abouelleil A."/>
            <person name="Allen A.W."/>
            <person name="Alvarado L."/>
            <person name="Arachchi H.M."/>
            <person name="Berlin A.M."/>
            <person name="Chapman S.B."/>
            <person name="Gainer-Dewar J."/>
            <person name="Goldberg J."/>
            <person name="Griggs A."/>
            <person name="Gujja S."/>
            <person name="Hansen M."/>
            <person name="Howarth C."/>
            <person name="Imamovic A."/>
            <person name="Ireland A."/>
            <person name="Larimer J."/>
            <person name="McCowan C."/>
            <person name="Murphy C."/>
            <person name="Pearson M."/>
            <person name="Poon T.W."/>
            <person name="Priest M."/>
            <person name="Roberts A."/>
            <person name="Saif S."/>
            <person name="Shea T."/>
            <person name="Sisk P."/>
            <person name="Sykes S."/>
            <person name="Wortman J."/>
            <person name="Nusbaum C."/>
            <person name="Birren B."/>
        </authorList>
    </citation>
    <scope>NUCLEOTIDE SEQUENCE [LARGE SCALE GENOMIC DNA]</scope>
    <source>
        <strain evidence="1 2">P1976</strain>
    </source>
</reference>
<protein>
    <submittedName>
        <fullName evidence="1">Uncharacterized protein</fullName>
    </submittedName>
</protein>